<gene>
    <name evidence="1" type="ORF">S01H1_30398</name>
</gene>
<proteinExistence type="predicted"/>
<feature type="non-terminal residue" evidence="1">
    <location>
        <position position="1"/>
    </location>
</feature>
<dbReference type="AlphaFoldDB" id="X0TUT8"/>
<reference evidence="1" key="1">
    <citation type="journal article" date="2014" name="Front. Microbiol.">
        <title>High frequency of phylogenetically diverse reductive dehalogenase-homologous genes in deep subseafloor sedimentary metagenomes.</title>
        <authorList>
            <person name="Kawai M."/>
            <person name="Futagami T."/>
            <person name="Toyoda A."/>
            <person name="Takaki Y."/>
            <person name="Nishi S."/>
            <person name="Hori S."/>
            <person name="Arai W."/>
            <person name="Tsubouchi T."/>
            <person name="Morono Y."/>
            <person name="Uchiyama I."/>
            <person name="Ito T."/>
            <person name="Fujiyama A."/>
            <person name="Inagaki F."/>
            <person name="Takami H."/>
        </authorList>
    </citation>
    <scope>NUCLEOTIDE SEQUENCE</scope>
    <source>
        <strain evidence="1">Expedition CK06-06</strain>
    </source>
</reference>
<protein>
    <submittedName>
        <fullName evidence="1">Uncharacterized protein</fullName>
    </submittedName>
</protein>
<accession>X0TUT8</accession>
<organism evidence="1">
    <name type="scientific">marine sediment metagenome</name>
    <dbReference type="NCBI Taxonomy" id="412755"/>
    <lineage>
        <taxon>unclassified sequences</taxon>
        <taxon>metagenomes</taxon>
        <taxon>ecological metagenomes</taxon>
    </lineage>
</organism>
<sequence>SDYCGLINCGCNVLILIVRKHSFLDVDVSQYHDILLQISNYESSKK</sequence>
<name>X0TUT8_9ZZZZ</name>
<dbReference type="EMBL" id="BARS01018706">
    <property type="protein sequence ID" value="GAF97363.1"/>
    <property type="molecule type" value="Genomic_DNA"/>
</dbReference>
<comment type="caution">
    <text evidence="1">The sequence shown here is derived from an EMBL/GenBank/DDBJ whole genome shotgun (WGS) entry which is preliminary data.</text>
</comment>
<evidence type="ECO:0000313" key="1">
    <source>
        <dbReference type="EMBL" id="GAF97363.1"/>
    </source>
</evidence>